<evidence type="ECO:0000259" key="4">
    <source>
        <dbReference type="PROSITE" id="PS01124"/>
    </source>
</evidence>
<dbReference type="GO" id="GO:0003700">
    <property type="term" value="F:DNA-binding transcription factor activity"/>
    <property type="evidence" value="ECO:0007669"/>
    <property type="project" value="InterPro"/>
</dbReference>
<dbReference type="SMART" id="SM00342">
    <property type="entry name" value="HTH_ARAC"/>
    <property type="match status" value="1"/>
</dbReference>
<dbReference type="OrthoDB" id="6506763at2"/>
<gene>
    <name evidence="5" type="ORF">F892_00732</name>
</gene>
<dbReference type="RefSeq" id="WP_005256165.1">
    <property type="nucleotide sequence ID" value="NZ_BMDR01000007.1"/>
</dbReference>
<keyword evidence="6" id="KW-1185">Reference proteome</keyword>
<dbReference type="AlphaFoldDB" id="N9Q4Z9"/>
<dbReference type="GO" id="GO:0005829">
    <property type="term" value="C:cytosol"/>
    <property type="evidence" value="ECO:0007669"/>
    <property type="project" value="TreeGrafter"/>
</dbReference>
<feature type="domain" description="HTH araC/xylS-type" evidence="4">
    <location>
        <begin position="237"/>
        <end position="339"/>
    </location>
</feature>
<dbReference type="InterPro" id="IPR009057">
    <property type="entry name" value="Homeodomain-like_sf"/>
</dbReference>
<name>N9Q4Z9_9GAMM</name>
<dbReference type="InterPro" id="IPR018060">
    <property type="entry name" value="HTH_AraC"/>
</dbReference>
<evidence type="ECO:0000256" key="2">
    <source>
        <dbReference type="ARBA" id="ARBA00023125"/>
    </source>
</evidence>
<dbReference type="PANTHER" id="PTHR47894:SF1">
    <property type="entry name" value="HTH-TYPE TRANSCRIPTIONAL REGULATOR VQSM"/>
    <property type="match status" value="1"/>
</dbReference>
<dbReference type="InterPro" id="IPR020449">
    <property type="entry name" value="Tscrpt_reg_AraC-type_HTH"/>
</dbReference>
<dbReference type="PRINTS" id="PR00032">
    <property type="entry name" value="HTHARAC"/>
</dbReference>
<dbReference type="GO" id="GO:0000976">
    <property type="term" value="F:transcription cis-regulatory region binding"/>
    <property type="evidence" value="ECO:0007669"/>
    <property type="project" value="TreeGrafter"/>
</dbReference>
<dbReference type="InterPro" id="IPR032687">
    <property type="entry name" value="AraC-type_N"/>
</dbReference>
<evidence type="ECO:0000313" key="6">
    <source>
        <dbReference type="Proteomes" id="UP000013173"/>
    </source>
</evidence>
<sequence>MDYWLTVRDPSSVNLLVKFGEERGVQSEVLLRKTGLAHEHLVDPNVEIQAEQELLVINNLIKALKNPPLLGLEVGLRYGFTTYGVWGLALMSSATVGDALSLALRFQKLTSAFTKVDIHQTEQYIVANFQPPPVDEPVRSFLAHRDLAGTVRLISEVAGATCVLSLVELTIPRSTVDPICDEFMNWAHCPVKLGAEGNTLMLNAHDLNLRLPNANPLAASLGEQMCAALQERRRVRYGIVELVRSQLLLPTGNLVPDLPHLAKLLYTSERTLKRRLQAEGTSFRKIFASVQQQLACELLQDSELSINEIAVRTGYSDDSAFSQAFKRWKGITPGQWRRHVEQDKDR</sequence>
<evidence type="ECO:0000313" key="5">
    <source>
        <dbReference type="EMBL" id="ENX21500.1"/>
    </source>
</evidence>
<evidence type="ECO:0000256" key="1">
    <source>
        <dbReference type="ARBA" id="ARBA00023015"/>
    </source>
</evidence>
<dbReference type="GeneID" id="303684632"/>
<dbReference type="PANTHER" id="PTHR47894">
    <property type="entry name" value="HTH-TYPE TRANSCRIPTIONAL REGULATOR GADX"/>
    <property type="match status" value="1"/>
</dbReference>
<dbReference type="EMBL" id="APRW01000009">
    <property type="protein sequence ID" value="ENX21500.1"/>
    <property type="molecule type" value="Genomic_DNA"/>
</dbReference>
<dbReference type="Gene3D" id="1.10.10.60">
    <property type="entry name" value="Homeodomain-like"/>
    <property type="match status" value="1"/>
</dbReference>
<dbReference type="PATRIC" id="fig|1217706.3.peg.695"/>
<dbReference type="PROSITE" id="PS01124">
    <property type="entry name" value="HTH_ARAC_FAMILY_2"/>
    <property type="match status" value="1"/>
</dbReference>
<proteinExistence type="predicted"/>
<dbReference type="Pfam" id="PF12625">
    <property type="entry name" value="Arabinose_bd"/>
    <property type="match status" value="1"/>
</dbReference>
<keyword evidence="1" id="KW-0805">Transcription regulation</keyword>
<protein>
    <recommendedName>
        <fullName evidence="4">HTH araC/xylS-type domain-containing protein</fullName>
    </recommendedName>
</protein>
<dbReference type="Proteomes" id="UP000013173">
    <property type="component" value="Unassembled WGS sequence"/>
</dbReference>
<keyword evidence="2" id="KW-0238">DNA-binding</keyword>
<dbReference type="Pfam" id="PF12833">
    <property type="entry name" value="HTH_18"/>
    <property type="match status" value="1"/>
</dbReference>
<dbReference type="HOGENOM" id="CLU_047522_3_3_6"/>
<accession>N9Q4Z9</accession>
<organism evidence="5 6">
    <name type="scientific">Acinetobacter vivianii</name>
    <dbReference type="NCBI Taxonomy" id="1776742"/>
    <lineage>
        <taxon>Bacteria</taxon>
        <taxon>Pseudomonadati</taxon>
        <taxon>Pseudomonadota</taxon>
        <taxon>Gammaproteobacteria</taxon>
        <taxon>Moraxellales</taxon>
        <taxon>Moraxellaceae</taxon>
        <taxon>Acinetobacter</taxon>
    </lineage>
</organism>
<keyword evidence="3" id="KW-0804">Transcription</keyword>
<dbReference type="SUPFAM" id="SSF46689">
    <property type="entry name" value="Homeodomain-like"/>
    <property type="match status" value="1"/>
</dbReference>
<reference evidence="5 6" key="1">
    <citation type="submission" date="2013-02" db="EMBL/GenBank/DDBJ databases">
        <title>The Genome Sequence of Acinetobacter sp. NIPH 2168.</title>
        <authorList>
            <consortium name="The Broad Institute Genome Sequencing Platform"/>
            <consortium name="The Broad Institute Genome Sequencing Center for Infectious Disease"/>
            <person name="Cerqueira G."/>
            <person name="Feldgarden M."/>
            <person name="Courvalin P."/>
            <person name="Perichon B."/>
            <person name="Grillot-Courvalin C."/>
            <person name="Clermont D."/>
            <person name="Rocha E."/>
            <person name="Yoon E.-J."/>
            <person name="Nemec A."/>
            <person name="Walker B."/>
            <person name="Young S.K."/>
            <person name="Zeng Q."/>
            <person name="Gargeya S."/>
            <person name="Fitzgerald M."/>
            <person name="Haas B."/>
            <person name="Abouelleil A."/>
            <person name="Alvarado L."/>
            <person name="Arachchi H.M."/>
            <person name="Berlin A.M."/>
            <person name="Chapman S.B."/>
            <person name="Dewar J."/>
            <person name="Goldberg J."/>
            <person name="Griggs A."/>
            <person name="Gujja S."/>
            <person name="Hansen M."/>
            <person name="Howarth C."/>
            <person name="Imamovic A."/>
            <person name="Larimer J."/>
            <person name="McCowan C."/>
            <person name="Murphy C."/>
            <person name="Neiman D."/>
            <person name="Pearson M."/>
            <person name="Priest M."/>
            <person name="Roberts A."/>
            <person name="Saif S."/>
            <person name="Shea T."/>
            <person name="Sisk P."/>
            <person name="Sykes S."/>
            <person name="Wortman J."/>
            <person name="Nusbaum C."/>
            <person name="Birren B."/>
        </authorList>
    </citation>
    <scope>NUCLEOTIDE SEQUENCE [LARGE SCALE GENOMIC DNA]</scope>
    <source>
        <strain evidence="5 6">NIPH 2168</strain>
    </source>
</reference>
<comment type="caution">
    <text evidence="5">The sequence shown here is derived from an EMBL/GenBank/DDBJ whole genome shotgun (WGS) entry which is preliminary data.</text>
</comment>
<evidence type="ECO:0000256" key="3">
    <source>
        <dbReference type="ARBA" id="ARBA00023163"/>
    </source>
</evidence>